<organism evidence="1 2">
    <name type="scientific">Bradyrhizobium nitroreducens</name>
    <dbReference type="NCBI Taxonomy" id="709803"/>
    <lineage>
        <taxon>Bacteria</taxon>
        <taxon>Pseudomonadati</taxon>
        <taxon>Pseudomonadota</taxon>
        <taxon>Alphaproteobacteria</taxon>
        <taxon>Hyphomicrobiales</taxon>
        <taxon>Nitrobacteraceae</taxon>
        <taxon>Bradyrhizobium</taxon>
    </lineage>
</organism>
<evidence type="ECO:0000313" key="1">
    <source>
        <dbReference type="EMBL" id="PIT03946.1"/>
    </source>
</evidence>
<evidence type="ECO:0000313" key="2">
    <source>
        <dbReference type="Proteomes" id="UP000228930"/>
    </source>
</evidence>
<dbReference type="AlphaFoldDB" id="A0A2M6UH44"/>
<dbReference type="RefSeq" id="WP_100179079.1">
    <property type="nucleotide sequence ID" value="NZ_LFJC01000003.1"/>
</dbReference>
<accession>A0A2M6UH44</accession>
<sequence length="60" mass="6578">MTVFTGFTNIFINKEGIKYPSGRIHKTANDAVAAQSDPKIVGKVLAVAQVTWEEKDEPSK</sequence>
<dbReference type="Proteomes" id="UP000228930">
    <property type="component" value="Unassembled WGS sequence"/>
</dbReference>
<keyword evidence="2" id="KW-1185">Reference proteome</keyword>
<comment type="caution">
    <text evidence="1">The sequence shown here is derived from an EMBL/GenBank/DDBJ whole genome shotgun (WGS) entry which is preliminary data.</text>
</comment>
<dbReference type="EMBL" id="LFJC01000003">
    <property type="protein sequence ID" value="PIT03946.1"/>
    <property type="molecule type" value="Genomic_DNA"/>
</dbReference>
<gene>
    <name evidence="1" type="ORF">TSA1_26625</name>
</gene>
<reference evidence="1 2" key="1">
    <citation type="submission" date="2015-06" db="EMBL/GenBank/DDBJ databases">
        <title>Comparative genome analysis of nirS-carrying Bradyrhizobium sp. strains.</title>
        <authorList>
            <person name="Ishii S."/>
            <person name="Jang J."/>
            <person name="Nishizawa T."/>
            <person name="Senoo K."/>
        </authorList>
    </citation>
    <scope>NUCLEOTIDE SEQUENCE [LARGE SCALE GENOMIC DNA]</scope>
    <source>
        <strain evidence="1 2">TSA1</strain>
    </source>
</reference>
<proteinExistence type="predicted"/>
<name>A0A2M6UH44_9BRAD</name>
<protein>
    <submittedName>
        <fullName evidence="1">Uncharacterized protein</fullName>
    </submittedName>
</protein>